<evidence type="ECO:0000313" key="3">
    <source>
        <dbReference type="Proteomes" id="UP001279410"/>
    </source>
</evidence>
<comment type="caution">
    <text evidence="2">The sequence shown here is derived from an EMBL/GenBank/DDBJ whole genome shotgun (WGS) entry which is preliminary data.</text>
</comment>
<dbReference type="GO" id="GO:0007018">
    <property type="term" value="P:microtubule-based movement"/>
    <property type="evidence" value="ECO:0007669"/>
    <property type="project" value="InterPro"/>
</dbReference>
<dbReference type="GO" id="GO:0051959">
    <property type="term" value="F:dynein light intermediate chain binding"/>
    <property type="evidence" value="ECO:0007669"/>
    <property type="project" value="InterPro"/>
</dbReference>
<dbReference type="PANTHER" id="PTHR46532">
    <property type="entry name" value="MALE FERTILITY FACTOR KL5"/>
    <property type="match status" value="1"/>
</dbReference>
<dbReference type="Pfam" id="PF08385">
    <property type="entry name" value="DHC_N1"/>
    <property type="match status" value="1"/>
</dbReference>
<reference evidence="2" key="1">
    <citation type="submission" date="2022-08" db="EMBL/GenBank/DDBJ databases">
        <title>Genome sequencing of akame (Lates japonicus).</title>
        <authorList>
            <person name="Hashiguchi Y."/>
            <person name="Takahashi H."/>
        </authorList>
    </citation>
    <scope>NUCLEOTIDE SEQUENCE</scope>
    <source>
        <strain evidence="2">Kochi</strain>
    </source>
</reference>
<feature type="domain" description="Dynein heavy chain tail" evidence="1">
    <location>
        <begin position="104"/>
        <end position="655"/>
    </location>
</feature>
<organism evidence="2 3">
    <name type="scientific">Lates japonicus</name>
    <name type="common">Japanese lates</name>
    <dbReference type="NCBI Taxonomy" id="270547"/>
    <lineage>
        <taxon>Eukaryota</taxon>
        <taxon>Metazoa</taxon>
        <taxon>Chordata</taxon>
        <taxon>Craniata</taxon>
        <taxon>Vertebrata</taxon>
        <taxon>Euteleostomi</taxon>
        <taxon>Actinopterygii</taxon>
        <taxon>Neopterygii</taxon>
        <taxon>Teleostei</taxon>
        <taxon>Neoteleostei</taxon>
        <taxon>Acanthomorphata</taxon>
        <taxon>Carangaria</taxon>
        <taxon>Carangaria incertae sedis</taxon>
        <taxon>Centropomidae</taxon>
        <taxon>Lates</taxon>
    </lineage>
</organism>
<dbReference type="GO" id="GO:0045505">
    <property type="term" value="F:dynein intermediate chain binding"/>
    <property type="evidence" value="ECO:0007669"/>
    <property type="project" value="InterPro"/>
</dbReference>
<evidence type="ECO:0000313" key="2">
    <source>
        <dbReference type="EMBL" id="GLD56546.1"/>
    </source>
</evidence>
<gene>
    <name evidence="2" type="ORF">AKAME5_000887500</name>
</gene>
<protein>
    <submittedName>
        <fullName evidence="2">Dynein heavy chain 5, axonemal isoform X1</fullName>
    </submittedName>
</protein>
<feature type="non-terminal residue" evidence="2">
    <location>
        <position position="712"/>
    </location>
</feature>
<dbReference type="GO" id="GO:0005858">
    <property type="term" value="C:axonemal dynein complex"/>
    <property type="evidence" value="ECO:0007669"/>
    <property type="project" value="TreeGrafter"/>
</dbReference>
<sequence>DVNFNMLDTTEGGLLKSVEQLLSDIFIPTLRKMNHGWGELASPQAQAVKQEFISSLESFVSVLAGAQESLQEKVTLKECDTFDLRVLKGPSDYMAAASSTETTEKIEACMKVWIKQIEQVLAESDQLRKEADDLGPRAELDHWKRRMSRFNYLLDQLKSPDVKAVLGVLLMAKSKLIKLWRELDTRITDAANEAKDNVKYLYSLEKFCDPLYNSDPVSMVDAIPGLINAIRMIHSISRYYNTSEKITSLFVKVTNQMITACKAYITNNGSNSIWDQPQQVVADKIKAAIHLNQEYQRYFHKTKEKLEQTPSERQFDFSEMYIFGKFDTFQRRLNKILEMFETMSTYSALQDSKIEGLETMATRFQAIVLNMKKKHYSFLDQRRTDFDVDYEEFCKSTSELHNQLKSFMDSTFEKIQNTERALNVLKKFERLGIPDLGIDEKYQRILQNYGRDIEMVSRIYMKQKLDPPIDRDLPPVAGQITWARQLYSRIQGPMDLFQQHPGVLSTPEAKRIIRNFNRVARILLEFEMLYHHSWMKKMEHARVGLQASLLVRSPETGELFVNFDPEILTQIREANCMRRMNLEIPPFAALLQQKQDTLKKNYNKLQLMLSENTRVRAKIQSAFEQLAMPHVTKVDEAIQPGLTSLNWTSLNIDKYLSRIDKTLVDLELLMDRVNDLVEFRIDAVLQEMSGSTLCVLPEDEPVTCEEFVQTTR</sequence>
<accession>A0AAD3MML0</accession>
<name>A0AAD3MML0_LATJO</name>
<keyword evidence="3" id="KW-1185">Reference proteome</keyword>
<dbReference type="InterPro" id="IPR013594">
    <property type="entry name" value="Dynein_heavy_tail"/>
</dbReference>
<dbReference type="Proteomes" id="UP001279410">
    <property type="component" value="Unassembled WGS sequence"/>
</dbReference>
<feature type="non-terminal residue" evidence="2">
    <location>
        <position position="1"/>
    </location>
</feature>
<evidence type="ECO:0000259" key="1">
    <source>
        <dbReference type="Pfam" id="PF08385"/>
    </source>
</evidence>
<dbReference type="AlphaFoldDB" id="A0AAD3MML0"/>
<dbReference type="EMBL" id="BRZM01000025">
    <property type="protein sequence ID" value="GLD56546.1"/>
    <property type="molecule type" value="Genomic_DNA"/>
</dbReference>
<dbReference type="PANTHER" id="PTHR46532:SF13">
    <property type="entry name" value="CYTOPLASMIC DYNEIN 1 HEAVY CHAIN 1"/>
    <property type="match status" value="1"/>
</dbReference>
<dbReference type="InterPro" id="IPR026983">
    <property type="entry name" value="DHC"/>
</dbReference>
<proteinExistence type="predicted"/>